<feature type="region of interest" description="Disordered" evidence="1">
    <location>
        <begin position="177"/>
        <end position="198"/>
    </location>
</feature>
<accession>A0ABR4SLR7</accession>
<organism evidence="2 3">
    <name type="scientific">Dermabacter hominis 1368</name>
    <dbReference type="NCBI Taxonomy" id="1450519"/>
    <lineage>
        <taxon>Bacteria</taxon>
        <taxon>Bacillati</taxon>
        <taxon>Actinomycetota</taxon>
        <taxon>Actinomycetes</taxon>
        <taxon>Micrococcales</taxon>
        <taxon>Dermabacteraceae</taxon>
        <taxon>Dermabacter</taxon>
    </lineage>
</organism>
<evidence type="ECO:0000313" key="2">
    <source>
        <dbReference type="EMBL" id="KDS94143.1"/>
    </source>
</evidence>
<evidence type="ECO:0000313" key="3">
    <source>
        <dbReference type="Proteomes" id="UP000030182"/>
    </source>
</evidence>
<reference evidence="2 3" key="1">
    <citation type="submission" date="2014-01" db="EMBL/GenBank/DDBJ databases">
        <title>Draft genome sequence of the multidrug-resistant clinical isolate Dermabacter hominis 1368.</title>
        <authorList>
            <person name="Albersmeier A."/>
            <person name="Bomholt C."/>
            <person name="Glaub A."/>
            <person name="Ruckert C."/>
            <person name="Soriano F."/>
            <person name="Fernandez-Natal I."/>
            <person name="Tauch A."/>
        </authorList>
    </citation>
    <scope>NUCLEOTIDE SEQUENCE [LARGE SCALE GENOMIC DNA]</scope>
    <source>
        <strain evidence="2 3">1368</strain>
    </source>
</reference>
<proteinExistence type="predicted"/>
<comment type="caution">
    <text evidence="2">The sequence shown here is derived from an EMBL/GenBank/DDBJ whole genome shotgun (WGS) entry which is preliminary data.</text>
</comment>
<dbReference type="RefSeq" id="WP_052126701.1">
    <property type="nucleotide sequence ID" value="NZ_KN323183.1"/>
</dbReference>
<sequence>MALNDILIGAPVTATGGVMHAPVGTAFPKTLAEEFSKDWVKGGYVGEDGVTRTIDANDDKIKAWGGDIVRILRSEHSVSYTFQSLESRNAETLKILFGEANVHVSDGEVVVDLKSEMVPRRAFAFDMRDGDAKIREEVPDGQISLSGDVQFVHSDIIRYEVTIEAFPDENGVKARSRMGVAKGSGATVEPSGDEGAAA</sequence>
<gene>
    <name evidence="2" type="ORF">DHOM_02925</name>
</gene>
<dbReference type="Pfam" id="PF25681">
    <property type="entry name" value="Phage_TTP_17"/>
    <property type="match status" value="1"/>
</dbReference>
<name>A0ABR4SLR7_9MICO</name>
<dbReference type="EMBL" id="JDRS01000002">
    <property type="protein sequence ID" value="KDS94143.1"/>
    <property type="molecule type" value="Genomic_DNA"/>
</dbReference>
<evidence type="ECO:0008006" key="4">
    <source>
        <dbReference type="Google" id="ProtNLM"/>
    </source>
</evidence>
<keyword evidence="3" id="KW-1185">Reference proteome</keyword>
<dbReference type="Proteomes" id="UP000030182">
    <property type="component" value="Unassembled WGS sequence"/>
</dbReference>
<protein>
    <recommendedName>
        <fullName evidence="4">Major tail protein</fullName>
    </recommendedName>
</protein>
<dbReference type="InterPro" id="IPR058154">
    <property type="entry name" value="Bxb1_TTP-like"/>
</dbReference>
<evidence type="ECO:0000256" key="1">
    <source>
        <dbReference type="SAM" id="MobiDB-lite"/>
    </source>
</evidence>